<dbReference type="RefSeq" id="WP_048682717.1">
    <property type="nucleotide sequence ID" value="NZ_CCXW01000001.1"/>
</dbReference>
<reference evidence="2 3" key="1">
    <citation type="journal article" date="2014" name="Genome Announc.">
        <title>Genome Sequence of Bacillus simplex Strain P558, Isolated from a Human Fecal Sample.</title>
        <authorList>
            <person name="Croce O."/>
            <person name="Hugon P."/>
            <person name="Lagier J.C."/>
            <person name="Bibi F."/>
            <person name="Robert C."/>
            <person name="Azhar E.I."/>
            <person name="Raoult D."/>
            <person name="Fournier P.E."/>
        </authorList>
    </citation>
    <scope>NUCLEOTIDE SEQUENCE [LARGE SCALE GENOMIC DNA]</scope>
    <source>
        <strain evidence="2 3">P558</strain>
    </source>
</reference>
<name>A0AAN2PLK4_9BACI</name>
<accession>A0AAN2PLK4</accession>
<keyword evidence="3" id="KW-1185">Reference proteome</keyword>
<proteinExistence type="predicted"/>
<dbReference type="Proteomes" id="UP000182110">
    <property type="component" value="Unassembled WGS sequence"/>
</dbReference>
<comment type="caution">
    <text evidence="2">The sequence shown here is derived from an EMBL/GenBank/DDBJ whole genome shotgun (WGS) entry which is preliminary data.</text>
</comment>
<evidence type="ECO:0000313" key="2">
    <source>
        <dbReference type="EMBL" id="CEG34743.1"/>
    </source>
</evidence>
<feature type="transmembrane region" description="Helical" evidence="1">
    <location>
        <begin position="7"/>
        <end position="23"/>
    </location>
</feature>
<gene>
    <name evidence="2" type="ORF">BN1180_04948</name>
</gene>
<keyword evidence="1" id="KW-0812">Transmembrane</keyword>
<feature type="transmembrane region" description="Helical" evidence="1">
    <location>
        <begin position="63"/>
        <end position="82"/>
    </location>
</feature>
<feature type="transmembrane region" description="Helical" evidence="1">
    <location>
        <begin position="29"/>
        <end position="51"/>
    </location>
</feature>
<dbReference type="AlphaFoldDB" id="A0AAN2PLK4"/>
<keyword evidence="1" id="KW-1133">Transmembrane helix</keyword>
<dbReference type="EMBL" id="CCXW01000001">
    <property type="protein sequence ID" value="CEG34743.1"/>
    <property type="molecule type" value="Genomic_DNA"/>
</dbReference>
<keyword evidence="1" id="KW-0472">Membrane</keyword>
<organism evidence="2 3">
    <name type="scientific">Peribacillus simplex</name>
    <dbReference type="NCBI Taxonomy" id="1478"/>
    <lineage>
        <taxon>Bacteria</taxon>
        <taxon>Bacillati</taxon>
        <taxon>Bacillota</taxon>
        <taxon>Bacilli</taxon>
        <taxon>Bacillales</taxon>
        <taxon>Bacillaceae</taxon>
        <taxon>Peribacillus</taxon>
    </lineage>
</organism>
<evidence type="ECO:0000256" key="1">
    <source>
        <dbReference type="SAM" id="Phobius"/>
    </source>
</evidence>
<evidence type="ECO:0000313" key="3">
    <source>
        <dbReference type="Proteomes" id="UP000182110"/>
    </source>
</evidence>
<sequence>MKWQHVAYRMTIFSVILFLSPYLDRMGNSYWINLLYIVVLVLGIDFTLSKIKILQKSVTKKAGWSILITGCIFVGVLHNLIFS</sequence>
<protein>
    <submittedName>
        <fullName evidence="2">Uncharacterized protein</fullName>
    </submittedName>
</protein>